<dbReference type="AlphaFoldDB" id="A0A0A9GEP0"/>
<organism evidence="2">
    <name type="scientific">Arundo donax</name>
    <name type="common">Giant reed</name>
    <name type="synonym">Donax arundinaceus</name>
    <dbReference type="NCBI Taxonomy" id="35708"/>
    <lineage>
        <taxon>Eukaryota</taxon>
        <taxon>Viridiplantae</taxon>
        <taxon>Streptophyta</taxon>
        <taxon>Embryophyta</taxon>
        <taxon>Tracheophyta</taxon>
        <taxon>Spermatophyta</taxon>
        <taxon>Magnoliopsida</taxon>
        <taxon>Liliopsida</taxon>
        <taxon>Poales</taxon>
        <taxon>Poaceae</taxon>
        <taxon>PACMAD clade</taxon>
        <taxon>Arundinoideae</taxon>
        <taxon>Arundineae</taxon>
        <taxon>Arundo</taxon>
    </lineage>
</organism>
<proteinExistence type="predicted"/>
<evidence type="ECO:0000256" key="1">
    <source>
        <dbReference type="SAM" id="MobiDB-lite"/>
    </source>
</evidence>
<dbReference type="EMBL" id="GBRH01175972">
    <property type="protein sequence ID" value="JAE21924.1"/>
    <property type="molecule type" value="Transcribed_RNA"/>
</dbReference>
<protein>
    <submittedName>
        <fullName evidence="2">Uncharacterized protein</fullName>
    </submittedName>
</protein>
<evidence type="ECO:0000313" key="2">
    <source>
        <dbReference type="EMBL" id="JAE21924.1"/>
    </source>
</evidence>
<accession>A0A0A9GEP0</accession>
<name>A0A0A9GEP0_ARUDO</name>
<reference evidence="2" key="1">
    <citation type="submission" date="2014-09" db="EMBL/GenBank/DDBJ databases">
        <authorList>
            <person name="Magalhaes I.L.F."/>
            <person name="Oliveira U."/>
            <person name="Santos F.R."/>
            <person name="Vidigal T.H.D.A."/>
            <person name="Brescovit A.D."/>
            <person name="Santos A.J."/>
        </authorList>
    </citation>
    <scope>NUCLEOTIDE SEQUENCE</scope>
    <source>
        <tissue evidence="2">Shoot tissue taken approximately 20 cm above the soil surface</tissue>
    </source>
</reference>
<sequence length="78" mass="8152">MENYHSPKKAGTGPVSNTLGACIDKLWRDQSCASYCLEEAPECAKRTRVSGSSPRSMGVLEGSSSPYGGEAVDRAAAA</sequence>
<feature type="region of interest" description="Disordered" evidence="1">
    <location>
        <begin position="46"/>
        <end position="78"/>
    </location>
</feature>
<reference evidence="2" key="2">
    <citation type="journal article" date="2015" name="Data Brief">
        <title>Shoot transcriptome of the giant reed, Arundo donax.</title>
        <authorList>
            <person name="Barrero R.A."/>
            <person name="Guerrero F.D."/>
            <person name="Moolhuijzen P."/>
            <person name="Goolsby J.A."/>
            <person name="Tidwell J."/>
            <person name="Bellgard S.E."/>
            <person name="Bellgard M.I."/>
        </authorList>
    </citation>
    <scope>NUCLEOTIDE SEQUENCE</scope>
    <source>
        <tissue evidence="2">Shoot tissue taken approximately 20 cm above the soil surface</tissue>
    </source>
</reference>